<evidence type="ECO:0000256" key="2">
    <source>
        <dbReference type="ARBA" id="ARBA00022963"/>
    </source>
</evidence>
<keyword evidence="2" id="KW-0442">Lipid degradation</keyword>
<keyword evidence="1" id="KW-0378">Hydrolase</keyword>
<dbReference type="PANTHER" id="PTHR43856:SF1">
    <property type="entry name" value="MITOCHONDRIAL CARDIOLIPIN HYDROLASE"/>
    <property type="match status" value="1"/>
</dbReference>
<reference evidence="8 9" key="1">
    <citation type="submission" date="2023-11" db="EMBL/GenBank/DDBJ databases">
        <authorList>
            <person name="Okamura Y."/>
        </authorList>
    </citation>
    <scope>NUCLEOTIDE SEQUENCE [LARGE SCALE GENOMIC DNA]</scope>
</reference>
<proteinExistence type="inferred from homology"/>
<dbReference type="EMBL" id="CAVLEF010000010">
    <property type="protein sequence ID" value="CAK1548144.1"/>
    <property type="molecule type" value="Genomic_DNA"/>
</dbReference>
<name>A0AAV1JF73_9NEOP</name>
<gene>
    <name evidence="8" type="ORF">LNINA_LOCUS7564</name>
</gene>
<dbReference type="SUPFAM" id="SSF56024">
    <property type="entry name" value="Phospholipase D/nuclease"/>
    <property type="match status" value="1"/>
</dbReference>
<dbReference type="GO" id="GO:0016042">
    <property type="term" value="P:lipid catabolic process"/>
    <property type="evidence" value="ECO:0007669"/>
    <property type="project" value="UniProtKB-KW"/>
</dbReference>
<evidence type="ECO:0000259" key="7">
    <source>
        <dbReference type="PROSITE" id="PS50035"/>
    </source>
</evidence>
<dbReference type="GO" id="GO:0016891">
    <property type="term" value="F:RNA endonuclease activity producing 5'-phosphomonoesters, hydrolytic mechanism"/>
    <property type="evidence" value="ECO:0007669"/>
    <property type="project" value="TreeGrafter"/>
</dbReference>
<dbReference type="InterPro" id="IPR051406">
    <property type="entry name" value="PLD_domain"/>
</dbReference>
<comment type="caution">
    <text evidence="8">The sequence shown here is derived from an EMBL/GenBank/DDBJ whole genome shotgun (WGS) entry which is preliminary data.</text>
</comment>
<accession>A0AAV1JF73</accession>
<evidence type="ECO:0000256" key="1">
    <source>
        <dbReference type="ARBA" id="ARBA00022801"/>
    </source>
</evidence>
<dbReference type="GO" id="GO:0005739">
    <property type="term" value="C:mitochondrion"/>
    <property type="evidence" value="ECO:0007669"/>
    <property type="project" value="TreeGrafter"/>
</dbReference>
<dbReference type="InterPro" id="IPR001736">
    <property type="entry name" value="PLipase_D/transphosphatidylase"/>
</dbReference>
<dbReference type="PROSITE" id="PS50035">
    <property type="entry name" value="PLD"/>
    <property type="match status" value="1"/>
</dbReference>
<evidence type="ECO:0000256" key="6">
    <source>
        <dbReference type="ARBA" id="ARBA00043167"/>
    </source>
</evidence>
<dbReference type="Proteomes" id="UP001497472">
    <property type="component" value="Unassembled WGS sequence"/>
</dbReference>
<evidence type="ECO:0000256" key="3">
    <source>
        <dbReference type="ARBA" id="ARBA00023098"/>
    </source>
</evidence>
<dbReference type="Pfam" id="PF13091">
    <property type="entry name" value="PLDc_2"/>
    <property type="match status" value="1"/>
</dbReference>
<evidence type="ECO:0000313" key="8">
    <source>
        <dbReference type="EMBL" id="CAK1548144.1"/>
    </source>
</evidence>
<protein>
    <recommendedName>
        <fullName evidence="5">Mitochondrial cardiolipin hydrolase</fullName>
    </recommendedName>
    <alternativeName>
        <fullName evidence="6">Mitochondrial phospholipase</fullName>
    </alternativeName>
</protein>
<evidence type="ECO:0000256" key="5">
    <source>
        <dbReference type="ARBA" id="ARBA00040549"/>
    </source>
</evidence>
<feature type="domain" description="PLD phosphodiesterase" evidence="7">
    <location>
        <begin position="132"/>
        <end position="166"/>
    </location>
</feature>
<evidence type="ECO:0000313" key="9">
    <source>
        <dbReference type="Proteomes" id="UP001497472"/>
    </source>
</evidence>
<keyword evidence="9" id="KW-1185">Reference proteome</keyword>
<dbReference type="AlphaFoldDB" id="A0AAV1JF73"/>
<dbReference type="GO" id="GO:0034587">
    <property type="term" value="P:piRNA processing"/>
    <property type="evidence" value="ECO:0007669"/>
    <property type="project" value="TreeGrafter"/>
</dbReference>
<sequence length="205" mass="24227">MGFAKTLLITITFFVASHVAYKFYKRKPKKRREINDVIMFSNKHSEFKSSKYLKEHMNESVERFLSYLNRSRHSLDICMYVLTNTDVTTVILKQHLRGVAVRVILDADMAFTSGSTVKRLEKHGIHVRWMKSTDIMHNKFCIVDSLAQDDLLPFVMTGSLNWTNQALYRNWENLLITSNRDIVKVYRTEFERIWQEFKPIVRIGK</sequence>
<dbReference type="PANTHER" id="PTHR43856">
    <property type="entry name" value="CARDIOLIPIN HYDROLASE"/>
    <property type="match status" value="1"/>
</dbReference>
<dbReference type="InterPro" id="IPR025202">
    <property type="entry name" value="PLD-like_dom"/>
</dbReference>
<organism evidence="8 9">
    <name type="scientific">Leptosia nina</name>
    <dbReference type="NCBI Taxonomy" id="320188"/>
    <lineage>
        <taxon>Eukaryota</taxon>
        <taxon>Metazoa</taxon>
        <taxon>Ecdysozoa</taxon>
        <taxon>Arthropoda</taxon>
        <taxon>Hexapoda</taxon>
        <taxon>Insecta</taxon>
        <taxon>Pterygota</taxon>
        <taxon>Neoptera</taxon>
        <taxon>Endopterygota</taxon>
        <taxon>Lepidoptera</taxon>
        <taxon>Glossata</taxon>
        <taxon>Ditrysia</taxon>
        <taxon>Papilionoidea</taxon>
        <taxon>Pieridae</taxon>
        <taxon>Pierinae</taxon>
        <taxon>Leptosia</taxon>
    </lineage>
</organism>
<dbReference type="Gene3D" id="3.30.870.10">
    <property type="entry name" value="Endonuclease Chain A"/>
    <property type="match status" value="1"/>
</dbReference>
<keyword evidence="3" id="KW-0443">Lipid metabolism</keyword>
<comment type="similarity">
    <text evidence="4">Belongs to the phospholipase D family. MitoPLD/Zucchini subfamily.</text>
</comment>
<evidence type="ECO:0000256" key="4">
    <source>
        <dbReference type="ARBA" id="ARBA00038012"/>
    </source>
</evidence>